<protein>
    <submittedName>
        <fullName evidence="1">Uncharacterized protein</fullName>
    </submittedName>
</protein>
<proteinExistence type="predicted"/>
<gene>
    <name evidence="1" type="ORF">MRDARSEY_36</name>
</gene>
<accession>A0AAE9CB97</accession>
<evidence type="ECO:0000313" key="2">
    <source>
        <dbReference type="Proteomes" id="UP000827753"/>
    </source>
</evidence>
<keyword evidence="2" id="KW-1185">Reference proteome</keyword>
<dbReference type="Proteomes" id="UP000827753">
    <property type="component" value="Segment"/>
</dbReference>
<reference evidence="1 2" key="1">
    <citation type="submission" date="2021-10" db="EMBL/GenBank/DDBJ databases">
        <authorList>
            <person name="Lavering E.D."/>
            <person name="James R."/>
            <person name="Fairholm J.D."/>
            <person name="Ogilvie B.H."/>
            <person name="Thurgood T.L."/>
            <person name="Robison R.A."/>
            <person name="Grose J.H."/>
        </authorList>
    </citation>
    <scope>NUCLEOTIDE SEQUENCE [LARGE SCALE GENOMIC DNA]</scope>
</reference>
<organism evidence="1 2">
    <name type="scientific">Bacillus phage vB_BanS_MrDarsey</name>
    <dbReference type="NCBI Taxonomy" id="2894787"/>
    <lineage>
        <taxon>Viruses</taxon>
        <taxon>Duplodnaviria</taxon>
        <taxon>Heunggongvirae</taxon>
        <taxon>Uroviricota</taxon>
        <taxon>Caudoviricetes</taxon>
        <taxon>Joanripponvirinae</taxon>
        <taxon>Tsamsavirus</taxon>
        <taxon>Tsamsavirus mrdarsey</taxon>
    </lineage>
</organism>
<name>A0AAE9CB97_9CAUD</name>
<evidence type="ECO:0000313" key="1">
    <source>
        <dbReference type="EMBL" id="UGO47868.1"/>
    </source>
</evidence>
<sequence length="101" mass="11481">MKIQLPEVKTLLIFDDGSETETKVIDFIDPASHYAYEFEEIVCDNLPDSMDNIDWSDNYATYFTEESKVVIGNQDGANLTVEIKTVLSISGSYFELNPIKF</sequence>
<dbReference type="EMBL" id="OK499987">
    <property type="protein sequence ID" value="UGO47868.1"/>
    <property type="molecule type" value="Genomic_DNA"/>
</dbReference>